<keyword evidence="1" id="KW-0472">Membrane</keyword>
<proteinExistence type="predicted"/>
<accession>A0A183F8F4</accession>
<accession>A0A3P7X5H2</accession>
<organism evidence="3 4">
    <name type="scientific">Heligmosomoides polygyrus</name>
    <name type="common">Parasitic roundworm</name>
    <dbReference type="NCBI Taxonomy" id="6339"/>
    <lineage>
        <taxon>Eukaryota</taxon>
        <taxon>Metazoa</taxon>
        <taxon>Ecdysozoa</taxon>
        <taxon>Nematoda</taxon>
        <taxon>Chromadorea</taxon>
        <taxon>Rhabditida</taxon>
        <taxon>Rhabditina</taxon>
        <taxon>Rhabditomorpha</taxon>
        <taxon>Strongyloidea</taxon>
        <taxon>Heligmosomidae</taxon>
        <taxon>Heligmosomoides</taxon>
    </lineage>
</organism>
<keyword evidence="3" id="KW-1185">Reference proteome</keyword>
<reference evidence="2 3" key="1">
    <citation type="submission" date="2018-11" db="EMBL/GenBank/DDBJ databases">
        <authorList>
            <consortium name="Pathogen Informatics"/>
        </authorList>
    </citation>
    <scope>NUCLEOTIDE SEQUENCE [LARGE SCALE GENOMIC DNA]</scope>
</reference>
<keyword evidence="1" id="KW-0812">Transmembrane</keyword>
<gene>
    <name evidence="2" type="ORF">HPBE_LOCUS2447</name>
</gene>
<protein>
    <submittedName>
        <fullName evidence="4">DUF2852 domain-containing protein</fullName>
    </submittedName>
</protein>
<reference evidence="4" key="2">
    <citation type="submission" date="2019-09" db="UniProtKB">
        <authorList>
            <consortium name="WormBaseParasite"/>
        </authorList>
    </citation>
    <scope>IDENTIFICATION</scope>
</reference>
<dbReference type="Proteomes" id="UP000050761">
    <property type="component" value="Unassembled WGS sequence"/>
</dbReference>
<feature type="transmembrane region" description="Helical" evidence="1">
    <location>
        <begin position="15"/>
        <end position="37"/>
    </location>
</feature>
<evidence type="ECO:0000313" key="4">
    <source>
        <dbReference type="WBParaSite" id="HPBE_0000244601-mRNA-1"/>
    </source>
</evidence>
<evidence type="ECO:0000313" key="3">
    <source>
        <dbReference type="Proteomes" id="UP000050761"/>
    </source>
</evidence>
<dbReference type="WBParaSite" id="HPBE_0000244601-mRNA-1">
    <property type="protein sequence ID" value="HPBE_0000244601-mRNA-1"/>
    <property type="gene ID" value="HPBE_0000244601"/>
</dbReference>
<dbReference type="AlphaFoldDB" id="A0A183F8F4"/>
<keyword evidence="1" id="KW-1133">Transmembrane helix</keyword>
<dbReference type="EMBL" id="UZAH01003693">
    <property type="protein sequence ID" value="VDO25328.1"/>
    <property type="molecule type" value="Genomic_DNA"/>
</dbReference>
<dbReference type="OrthoDB" id="5826678at2759"/>
<name>A0A183F8F4_HELPZ</name>
<sequence>MFRFMTRRLGHAYEIYPLLFLGGFWVVILVAVVYQSFSKIEIWLDRSKSVAPWDWERIRGNYWKKSTVAFDPDARTRQRCELMEILQDEMLEAAKKRGTR</sequence>
<evidence type="ECO:0000256" key="1">
    <source>
        <dbReference type="SAM" id="Phobius"/>
    </source>
</evidence>
<evidence type="ECO:0000313" key="2">
    <source>
        <dbReference type="EMBL" id="VDO25328.1"/>
    </source>
</evidence>